<proteinExistence type="predicted"/>
<evidence type="ECO:0000256" key="1">
    <source>
        <dbReference type="SAM" id="MobiDB-lite"/>
    </source>
</evidence>
<sequence length="220" mass="23185">MTLGPAPTGRLSSSLLNALAPALRAEQPTLASSISQGAAYTLSPPPAQRRPVDATPRPPPIPAFRPHAPSPATRKPGSGLMLPPPVPATRTRPAVASSSPAAATPSPSPRKRRQRSIDSDELSPTAADFDTAPGPVDFAVPPPRARSRSLSTFSARSSTPSGRGASRPPNSTPRKKTRLELEIEHVAQAIDDDDLEWGMDEDVGADDARQWREGSVVSYV</sequence>
<dbReference type="GeneID" id="95988072"/>
<reference evidence="2 3" key="1">
    <citation type="submission" date="2023-08" db="EMBL/GenBank/DDBJ databases">
        <title>Annotated Genome Sequence of Vanrija albida AlHP1.</title>
        <authorList>
            <person name="Herzog R."/>
        </authorList>
    </citation>
    <scope>NUCLEOTIDE SEQUENCE [LARGE SCALE GENOMIC DNA]</scope>
    <source>
        <strain evidence="2 3">AlHP1</strain>
    </source>
</reference>
<dbReference type="RefSeq" id="XP_069207540.1">
    <property type="nucleotide sequence ID" value="XM_069355469.1"/>
</dbReference>
<gene>
    <name evidence="2" type="ORF">Q8F55_007029</name>
</gene>
<evidence type="ECO:0000313" key="2">
    <source>
        <dbReference type="EMBL" id="KAL1407596.1"/>
    </source>
</evidence>
<name>A0ABR3PZ84_9TREE</name>
<dbReference type="Proteomes" id="UP001565368">
    <property type="component" value="Unassembled WGS sequence"/>
</dbReference>
<feature type="compositionally biased region" description="Low complexity" evidence="1">
    <location>
        <begin position="148"/>
        <end position="161"/>
    </location>
</feature>
<feature type="compositionally biased region" description="Low complexity" evidence="1">
    <location>
        <begin position="88"/>
        <end position="105"/>
    </location>
</feature>
<protein>
    <submittedName>
        <fullName evidence="2">Uncharacterized protein</fullName>
    </submittedName>
</protein>
<keyword evidence="3" id="KW-1185">Reference proteome</keyword>
<feature type="region of interest" description="Disordered" evidence="1">
    <location>
        <begin position="28"/>
        <end position="177"/>
    </location>
</feature>
<accession>A0ABR3PZ84</accession>
<dbReference type="EMBL" id="JBBXJM010000005">
    <property type="protein sequence ID" value="KAL1407596.1"/>
    <property type="molecule type" value="Genomic_DNA"/>
</dbReference>
<organism evidence="2 3">
    <name type="scientific">Vanrija albida</name>
    <dbReference type="NCBI Taxonomy" id="181172"/>
    <lineage>
        <taxon>Eukaryota</taxon>
        <taxon>Fungi</taxon>
        <taxon>Dikarya</taxon>
        <taxon>Basidiomycota</taxon>
        <taxon>Agaricomycotina</taxon>
        <taxon>Tremellomycetes</taxon>
        <taxon>Trichosporonales</taxon>
        <taxon>Trichosporonaceae</taxon>
        <taxon>Vanrija</taxon>
    </lineage>
</organism>
<comment type="caution">
    <text evidence="2">The sequence shown here is derived from an EMBL/GenBank/DDBJ whole genome shotgun (WGS) entry which is preliminary data.</text>
</comment>
<feature type="compositionally biased region" description="Polar residues" evidence="1">
    <location>
        <begin position="29"/>
        <end position="38"/>
    </location>
</feature>
<evidence type="ECO:0000313" key="3">
    <source>
        <dbReference type="Proteomes" id="UP001565368"/>
    </source>
</evidence>